<reference evidence="1 2" key="1">
    <citation type="journal article" date="2013" name="Mar. Genomics">
        <title>Expression of sulfatases in Rhodopirellula baltica and the diversity of sulfatases in the genus Rhodopirellula.</title>
        <authorList>
            <person name="Wegner C.E."/>
            <person name="Richter-Heitmann T."/>
            <person name="Klindworth A."/>
            <person name="Klockow C."/>
            <person name="Richter M."/>
            <person name="Achstetter T."/>
            <person name="Glockner F.O."/>
            <person name="Harder J."/>
        </authorList>
    </citation>
    <scope>NUCLEOTIDE SEQUENCE [LARGE SCALE GENOMIC DNA]</scope>
    <source>
        <strain evidence="1 2">SH28</strain>
    </source>
</reference>
<gene>
    <name evidence="1" type="ORF">RBSH_04758</name>
</gene>
<accession>K5E2P1</accession>
<dbReference type="RefSeq" id="WP_007334228.1">
    <property type="nucleotide sequence ID" value="NZ_AMCW01000135.1"/>
</dbReference>
<sequence>MRKRHFENQFSVAPSESFRSCLEVNSVTHPDSNSDVRHSVGSCPICEQGLCSIRACGLVDDKPSHGLVVCDECEAIWLQPNIQGVHIYADAETPKCPIDQSPLYQGNNRWATLDDIDRLGWSDAVNPDLTYQPESDDS</sequence>
<evidence type="ECO:0000313" key="2">
    <source>
        <dbReference type="Proteomes" id="UP000007993"/>
    </source>
</evidence>
<dbReference type="EMBL" id="AMCW01000135">
    <property type="protein sequence ID" value="EKK00051.1"/>
    <property type="molecule type" value="Genomic_DNA"/>
</dbReference>
<organism evidence="1 2">
    <name type="scientific">Rhodopirellula baltica SH28</name>
    <dbReference type="NCBI Taxonomy" id="993517"/>
    <lineage>
        <taxon>Bacteria</taxon>
        <taxon>Pseudomonadati</taxon>
        <taxon>Planctomycetota</taxon>
        <taxon>Planctomycetia</taxon>
        <taxon>Pirellulales</taxon>
        <taxon>Pirellulaceae</taxon>
        <taxon>Rhodopirellula</taxon>
    </lineage>
</organism>
<dbReference type="PATRIC" id="fig|993517.3.peg.5169"/>
<proteinExistence type="predicted"/>
<protein>
    <submittedName>
        <fullName evidence="1">Uncharacterized protein</fullName>
    </submittedName>
</protein>
<dbReference type="Proteomes" id="UP000007993">
    <property type="component" value="Unassembled WGS sequence"/>
</dbReference>
<dbReference type="AlphaFoldDB" id="K5E2P1"/>
<name>K5E2P1_RHOBT</name>
<comment type="caution">
    <text evidence="1">The sequence shown here is derived from an EMBL/GenBank/DDBJ whole genome shotgun (WGS) entry which is preliminary data.</text>
</comment>
<evidence type="ECO:0000313" key="1">
    <source>
        <dbReference type="EMBL" id="EKK00051.1"/>
    </source>
</evidence>